<feature type="region of interest" description="Disordered" evidence="1">
    <location>
        <begin position="4329"/>
        <end position="4350"/>
    </location>
</feature>
<feature type="compositionally biased region" description="Polar residues" evidence="1">
    <location>
        <begin position="4332"/>
        <end position="4345"/>
    </location>
</feature>
<feature type="transmembrane region" description="Helical" evidence="2">
    <location>
        <begin position="3815"/>
        <end position="3835"/>
    </location>
</feature>
<proteinExistence type="predicted"/>
<dbReference type="InterPro" id="IPR031325">
    <property type="entry name" value="RHS_repeat"/>
</dbReference>
<evidence type="ECO:0000259" key="3">
    <source>
        <dbReference type="PROSITE" id="PS51782"/>
    </source>
</evidence>
<dbReference type="InterPro" id="IPR050708">
    <property type="entry name" value="T6SS_VgrG/RHS"/>
</dbReference>
<reference evidence="4 5" key="1">
    <citation type="journal article" date="2014" name="Genome Announc.">
        <title>Draft Genome Sequence of Lysobacter capsici AZ78, a Bacterium Antagonistic to Plant-Pathogenic Oomycetes.</title>
        <authorList>
            <person name="Puopolo G."/>
            <person name="Sonego P."/>
            <person name="Engelen K."/>
            <person name="Pertot I."/>
        </authorList>
    </citation>
    <scope>NUCLEOTIDE SEQUENCE [LARGE SCALE GENOMIC DNA]</scope>
    <source>
        <strain evidence="4 5">AZ78</strain>
    </source>
</reference>
<evidence type="ECO:0000313" key="5">
    <source>
        <dbReference type="Proteomes" id="UP000023435"/>
    </source>
</evidence>
<feature type="region of interest" description="Disordered" evidence="1">
    <location>
        <begin position="2863"/>
        <end position="2884"/>
    </location>
</feature>
<dbReference type="Pfam" id="PF05593">
    <property type="entry name" value="RHS_repeat"/>
    <property type="match status" value="12"/>
</dbReference>
<gene>
    <name evidence="4" type="ORF">AZ78_2725</name>
</gene>
<dbReference type="Gene3D" id="2.180.10.10">
    <property type="entry name" value="RHS repeat-associated core"/>
    <property type="match status" value="9"/>
</dbReference>
<name>A0A108U9S1_9GAMM</name>
<keyword evidence="2" id="KW-1133">Transmembrane helix</keyword>
<keyword evidence="5" id="KW-1185">Reference proteome</keyword>
<organism evidence="4 5">
    <name type="scientific">Lysobacter capsici AZ78</name>
    <dbReference type="NCBI Taxonomy" id="1444315"/>
    <lineage>
        <taxon>Bacteria</taxon>
        <taxon>Pseudomonadati</taxon>
        <taxon>Pseudomonadota</taxon>
        <taxon>Gammaproteobacteria</taxon>
        <taxon>Lysobacterales</taxon>
        <taxon>Lysobacteraceae</taxon>
        <taxon>Lysobacter</taxon>
    </lineage>
</organism>
<feature type="domain" description="LysM" evidence="3">
    <location>
        <begin position="3726"/>
        <end position="3773"/>
    </location>
</feature>
<sequence length="4366" mass="472613">MATGNLIVQGQDEQLFGNGFLASQMRTYNSRGFFGEFGSDGWNGGFETRAGLRLLNVLNTRGSQVQQLLGDGSMVYYDYDEASGDYISTVGDGAHDRFRYIPQQTGQPARWQWTDGNQTRREQYFPGTLLGIGLLDGRLSKTTDLKTGAEYTFVYDDQGRLQRIDGSNGDALVFEYDRFGSRLLGLSTVEGGVARSQIRYGYDNQGRLTRVESDLTPGDWSDNAGNPARSFVTTYSYEQSSQRLARIVHSDGTESSYTYYTSGAANGRVRTVSSGRAADGSLQTLTFSYDLQDDHRRTDVSDASGRTWTYGYDAAGQLIQVQAPAIDGLRDVTDYQYDAAGNVIRVSTQRGGQLLSRSDFSYDANGNLLWQWEQVDPAQGGAARAVQRTYTAANQLASETVFSGLDADGVGTAQAPGGGLTTRFVYDASNRLRYAIDATGAVEERTYHASGNGSGQVASTRRYLGAAYVAADASLAALDAWATAAQRAQSVLVESHYDVAGRLSRTLAYAQLDANGAGIVDDAAELIDYVYDAQGLLRQKIVQRSATAAANDGRDSVETTAYGYDGIGRMLSETVSERVGTGAVRVVRTTAWVHQDNGNILRTTLEGGPAGDGVSANDQLRTELRNASGQLIATTVSAVSGGETRTSRNYYDGTGRLRASEDASGARVYFFYDAEGALAGEVDVQGTVTAYVRDGLGRVVRTTVHEQRVDTSSWLVNGAVVPVDFAAVRPAAGANDRSVLASYDALGRLLSQTDAEGTVTRHVYDGANRLIETRVHAAANDAPERVLRYLRDALGREVGRLDAEGFLVETRYDRAGRVEATIAYAAATPDAARAAGDLAALRPLAHADDQLTRYFHDGRGNRIGVLDAEGALTEAVFDEARNERAVRVYHQRIASPAGNESFAQLRAQVQAGGTRETRRQFDALGQLRTELDPEGTLSRYSYDAQGRLLKTERAVGTSEVREGHRRYDVFGNLIGELDGEGATRLLPGMSEAQLDAIYAQYGVRHGYDVLGRRTESVDAEGNKTWYFYDVAGRPTFTVHGVQDAAGVRNGAGEVSETRYTNFGQVGETIAYTGRILIAAPHDRARVDDAVRALQFVAAQDSRHRFVYDRRGQLTEHTDAEGAVIRNRYNGFGELATQWRDLGAGREAETRYAYDRRGQWLSQTEQSVGAAADGSLRSVSRGFDAFGRVATATDARGHSIQYGYDRLGRQISQRQSVSGREEMASTAYDVHGRVLTQTDALGRVTRYAYDEATRSATVTTPEGISTTSTRNRFGETVRVTDGLGRVTTFDYDRDGLLLKTTDALNGESRQQFDARGLMIRSVDAAGRVVRFVYDARGRAIERTEDPDGLALTQRTVYDGQGRSVSVTDAAGVRTALSYDRQGRLIEQVHDADGLALRTTYAWNTRGQQVRVTTGAGTAEARTVEYGYDALGRRVRETIAPGVLDLTTTYAYDGNDNLVARTDAAGRVTRYTYDEADRQRFAIDGEGGVAETAYDANGRVVAVRAYANVIDLSGLPLSIDSAQVQARLRADDARDVQDYRVYDRDGRVRLRLDGAGAVAETVYDAANQATAVTRYANAKALDPGLRAQLWAGTADIGGLLAGVAADPARDQSSYSVRDALGRERLSIDATGAVTETAYDPVGRALRSVRYANAWPLDDGRRAQLRAGTLDADTVLSSLAADPARDRSVALVYDRVGRLRYTLTRTDTDRAVVSESRFDAVGRVVAQIQYGVTIGFNPASSEADVTSALSAALAADPARQRSTHTVYDAAGRARFAVDAVGAVTEMRYDATGLVVQSVRYQQARAFNGANLADLVAWTQSQPAGEQRISTTLHDAAGRASVRTDALNRSETITYDGSGQVLSVTNRDGHRWTYEYDAAGRKRAEISPPVAVAMADAAGNVGVVMRSVIARIAYDGQGNVIARTDNADTAQARTTVYVYDNRGHQVRTVFPDAGRIDPASGELVASGRAPSIDVVYDTLGRAVVQRDVRGHYSYKTYDLLGRLAAEVDQEGYVTAYAYDALGEQTGLTRYAHPIGAGLLGAGQPIDRAQLLGALIASDRDRSLSTTYDQRGHKTSVVQSVVSVVNADGSVVSIAPAKRFVYDAYGDLVKESEQLDAARWADTYRYYDALGRLTLSVDPEGYVSAQRYNTTGEVVESIEYARAVDTAALGTAQPPALPAAGDAAIGYDRSTRRQYDALGRKVSETVTRHTHDANGVSGVRDVVTTIGYDGEGHAVRVDVDGQATTTVFDALGRSVSVLEAERDAIRADAYDQLRNVGVDLNSAGLTERVSPYSTMVYDAFGNLVQLHRYANGWRSGEAAPQAAANDTLHTTRYDLQGRAVWERDSAGTVYIKQYDEADNLIEVRSRLDGNQGRSAVIVVATSYDRSGRQTLTLTTRELYQDDQFTGIARDAAAQVRYNAFGEILAKDSRTDTALATEQFAVQYVYDAAGRVVASNAEGGQWRRYGYNAAGHLQTTAQAMRLGGADGALVDAVTSQVTDRLGRVIEQTQPAFGDDLNQRPRWSQRLDRWGNALESVDTRGGITVSVYNEANQLVRQTRPEVVVVHRDGSQRVERPENAWFYDALGRLLGIRDANGYLRQQSYDAAGRLIAGRDATGHVTRMAYDALGQQVLTQDPLGHLTFRLFDAAGRIAGQGDYLINSEGTARDWQLREVYRLNQRGDRIAVTDITGQSALYDYDSRGLVVRSRSNAGVTMSYGFDANGRKIRETNALSDPSLIGGGGGRRTRADEEGEVVYLDEQTWDYDDFGRLIDHNDLSGADCDYDYDPSTGQLNVQHRAGAAARETIYYANGLVKELREGDNWFRYAYDAAGNRIREETYTRDGAGQRVHMLTRAEYDAHNRVVRVSQDEMGAAWNSGDPPPNADFERGDEGWTKQEGWSIKQALDGADTLSGGWAAEFNGFGPSSLTSNLRARVQPGQVINASVMIQQGASSAGDAAARVLIIWFDADGNMLLGGEGLSWAGGNLVDSGSNGNWHPSSVTATVPPGAVTMAIAVSAKKNSNDPLWVDDFRWSYEPVAGDSQSAPGKRLLDVHYGYDAVGNRRKIEAATDYGDPNLAQMDEGGLFNGGFEHGDAGWEKDNGWSIVNNDPGTGYKGSKFSARFNLTASDARITYKAPVPVRAGERVTLSAAVQQGASSEGEAGAKVFLYWLDANGNRLSPGTTLYGSMIDSGSGGRWHTSSLTTLVPPGAAYMKIGGEAFRTGGNDPLWIDDFRWSFSVPNGDFIDGDTGWSVKEDGWRIVPNGPPNPDFSAAFFGPTAGRIYSDARPVLRPGQWISASAMVQRNSSRSGGGVFIHFLDANGNGVSVARGTMIESGSGWQESELGPVQVPPGAVTMVIGGVAYTNGSSAIVMDRFTWQYARDEDTPGTPTQSPRYNAPEALKTYWYDYDAENRVTVAHGKLVNGQIVLGNPDVSYGLAYDGAGRAVYRRFLQGQQVMQELTQYDQRGQRQLVFMAQPLGGGAPVELKERYVYDALGRLSQRLEYFDADDQRKDIPVAGWIKHAETYEYDADGRVLRQYSYGRPLQWTPDPNTPPSARTDLSSLALISEVDYARHGYDAAGRQRGYAFVSHALEDSTGALPNDPVGYTQTYTYTYEGRESYLETVVHGTSSNSNFKATTTTSHYDGWGRRLSVREHTPGQDVDDKLRYLSFDGDGNILRRREGHEKDGAFQQFASESLQTQTYAYLAGQHIASGKFNGDVDLLGRMTAYQSSEVGVIRIPVQAGDTLRRIAGRVYGNENLWYVLAEANALGADTELTAGTTIKVPDVKVTANDANTFKPFDPSEAIGSTTPNLPYIEPPPKNQCNAIAAVLAIVIVAVAYVFAPYIGPVVQSVLGTGALATGVTAGVATVAASTVVRGAASAIGVASFSWRDVAVDGITAGVTAGAGSYLAGTATFGKVAADGSRVLNTAGRVAQGMASYGGSVVANATVGRDTYFSWKGLAATAAGAYLGAKLNPSGSLPITDGSSGFERFANDFAGSALDGAINATVRRSMGLGKQNWGQIAVDAFGNALRNAIEGGIDARRARQAQLQLELEALSADNPFGFDGVADRFGEWDADGSSAQTSTLNEEPAISTEGGITGYDVLDKTRSSKKPVASVATEDELKSFYDDFNDPAYIKAESVRKAQVRDGYPEVKDAAGPTDVPALFDSIDQEFKSDQLSLFRTEKRPGMGGKPVTHLVMIEKGTNEYAEALKQTGEWRVKELVDHVNELRRAIKARGRPEDIQAWNNLGVIGIEINAPNGYGAQADYNKAISDPFIVGKSTTFKQVGGSMIFNDGWFFNSQPGHKSFVVAHEFRHTMYVNNLYENVVLPRSGVGGGWPANSGYESTPKTQATTTSRNHEGEARRWAAELVGYLEYK</sequence>
<comment type="caution">
    <text evidence="4">The sequence shown here is derived from an EMBL/GenBank/DDBJ whole genome shotgun (WGS) entry which is preliminary data.</text>
</comment>
<dbReference type="Gene3D" id="2.60.120.260">
    <property type="entry name" value="Galactose-binding domain-like"/>
    <property type="match status" value="2"/>
</dbReference>
<keyword evidence="2" id="KW-0812">Transmembrane</keyword>
<dbReference type="EMBL" id="JAJA02000001">
    <property type="protein sequence ID" value="KWS05174.1"/>
    <property type="molecule type" value="Genomic_DNA"/>
</dbReference>
<dbReference type="NCBIfam" id="TIGR01643">
    <property type="entry name" value="YD_repeat_2x"/>
    <property type="match status" value="15"/>
</dbReference>
<dbReference type="Gene3D" id="3.10.350.10">
    <property type="entry name" value="LysM domain"/>
    <property type="match status" value="1"/>
</dbReference>
<accession>A0A108U9S1</accession>
<evidence type="ECO:0000313" key="4">
    <source>
        <dbReference type="EMBL" id="KWS05174.1"/>
    </source>
</evidence>
<dbReference type="PANTHER" id="PTHR32305:SF15">
    <property type="entry name" value="PROTEIN RHSA-RELATED"/>
    <property type="match status" value="1"/>
</dbReference>
<keyword evidence="2" id="KW-0472">Membrane</keyword>
<dbReference type="PROSITE" id="PS51782">
    <property type="entry name" value="LYSM"/>
    <property type="match status" value="1"/>
</dbReference>
<evidence type="ECO:0000256" key="2">
    <source>
        <dbReference type="SAM" id="Phobius"/>
    </source>
</evidence>
<dbReference type="Proteomes" id="UP000023435">
    <property type="component" value="Unassembled WGS sequence"/>
</dbReference>
<protein>
    <submittedName>
        <fullName evidence="4">Rhs-family protein</fullName>
    </submittedName>
</protein>
<evidence type="ECO:0000256" key="1">
    <source>
        <dbReference type="SAM" id="MobiDB-lite"/>
    </source>
</evidence>
<dbReference type="InterPro" id="IPR018392">
    <property type="entry name" value="LysM"/>
</dbReference>
<dbReference type="InterPro" id="IPR036779">
    <property type="entry name" value="LysM_dom_sf"/>
</dbReference>
<dbReference type="InterPro" id="IPR006530">
    <property type="entry name" value="YD"/>
</dbReference>
<feature type="transmembrane region" description="Helical" evidence="2">
    <location>
        <begin position="3842"/>
        <end position="3865"/>
    </location>
</feature>
<dbReference type="PANTHER" id="PTHR32305">
    <property type="match status" value="1"/>
</dbReference>